<dbReference type="OrthoDB" id="3260487at2"/>
<dbReference type="EMBL" id="FNHU01000015">
    <property type="protein sequence ID" value="SDN14653.1"/>
    <property type="molecule type" value="Genomic_DNA"/>
</dbReference>
<keyword evidence="1" id="KW-1133">Transmembrane helix</keyword>
<organism evidence="2 3">
    <name type="scientific">Actinomyces ruminicola</name>
    <dbReference type="NCBI Taxonomy" id="332524"/>
    <lineage>
        <taxon>Bacteria</taxon>
        <taxon>Bacillati</taxon>
        <taxon>Actinomycetota</taxon>
        <taxon>Actinomycetes</taxon>
        <taxon>Actinomycetales</taxon>
        <taxon>Actinomycetaceae</taxon>
        <taxon>Actinomyces</taxon>
    </lineage>
</organism>
<dbReference type="AlphaFoldDB" id="A0A1G9Z1R7"/>
<feature type="transmembrane region" description="Helical" evidence="1">
    <location>
        <begin position="65"/>
        <end position="86"/>
    </location>
</feature>
<accession>A0A1G9Z1R7</accession>
<gene>
    <name evidence="2" type="ORF">SAMN04487766_11525</name>
</gene>
<protein>
    <submittedName>
        <fullName evidence="2">NfeD-like C-terminal, partner-binding</fullName>
    </submittedName>
</protein>
<evidence type="ECO:0000313" key="3">
    <source>
        <dbReference type="Proteomes" id="UP000199671"/>
    </source>
</evidence>
<reference evidence="2 3" key="1">
    <citation type="submission" date="2016-10" db="EMBL/GenBank/DDBJ databases">
        <authorList>
            <person name="de Groot N.N."/>
        </authorList>
    </citation>
    <scope>NUCLEOTIDE SEQUENCE [LARGE SCALE GENOMIC DNA]</scope>
    <source>
        <strain evidence="2 3">KPR-7B</strain>
    </source>
</reference>
<evidence type="ECO:0000256" key="1">
    <source>
        <dbReference type="SAM" id="Phobius"/>
    </source>
</evidence>
<dbReference type="RefSeq" id="WP_143008959.1">
    <property type="nucleotide sequence ID" value="NZ_FNHU01000015.1"/>
</dbReference>
<dbReference type="Proteomes" id="UP000199671">
    <property type="component" value="Unassembled WGS sequence"/>
</dbReference>
<keyword evidence="1" id="KW-0812">Transmembrane</keyword>
<keyword evidence="1" id="KW-0472">Membrane</keyword>
<sequence length="181" mass="18877">MSLFMWCTVIGCGALLLSLLLDGLFDALDDLLFDGSLPVLACALGVFGAVGMGVQALAGQRLSTAVLVGVPAAFAVAAAAGTRAVWLRLRRSMPRNAVPLTTGELVGSEVRVLWWKDGRGEVMAASRGHQATLPARSDDALRGGTVAWVVDAAADDTLIVCRIDPPETPPRPEDRPAATDA</sequence>
<feature type="transmembrane region" description="Helical" evidence="1">
    <location>
        <begin position="37"/>
        <end position="58"/>
    </location>
</feature>
<name>A0A1G9Z1R7_9ACTO</name>
<evidence type="ECO:0000313" key="2">
    <source>
        <dbReference type="EMBL" id="SDN14653.1"/>
    </source>
</evidence>
<proteinExistence type="predicted"/>